<dbReference type="GO" id="GO:0016279">
    <property type="term" value="F:protein-lysine N-methyltransferase activity"/>
    <property type="evidence" value="ECO:0007669"/>
    <property type="project" value="UniProtKB-ARBA"/>
</dbReference>
<dbReference type="Proteomes" id="UP000006753">
    <property type="component" value="Unassembled WGS sequence"/>
</dbReference>
<evidence type="ECO:0000313" key="6">
    <source>
        <dbReference type="EMBL" id="EKD13526.1"/>
    </source>
</evidence>
<name>K1WL04_MARBU</name>
<dbReference type="STRING" id="1072389.K1WL04"/>
<dbReference type="InterPro" id="IPR001214">
    <property type="entry name" value="SET_dom"/>
</dbReference>
<dbReference type="Pfam" id="PF00856">
    <property type="entry name" value="SET"/>
    <property type="match status" value="1"/>
</dbReference>
<dbReference type="AlphaFoldDB" id="K1WL04"/>
<proteinExistence type="predicted"/>
<feature type="region of interest" description="Disordered" evidence="4">
    <location>
        <begin position="433"/>
        <end position="474"/>
    </location>
</feature>
<dbReference type="InterPro" id="IPR046341">
    <property type="entry name" value="SET_dom_sf"/>
</dbReference>
<keyword evidence="1" id="KW-0489">Methyltransferase</keyword>
<organism evidence="6 7">
    <name type="scientific">Marssonina brunnea f. sp. multigermtubi (strain MB_m1)</name>
    <name type="common">Marssonina leaf spot fungus</name>
    <dbReference type="NCBI Taxonomy" id="1072389"/>
    <lineage>
        <taxon>Eukaryota</taxon>
        <taxon>Fungi</taxon>
        <taxon>Dikarya</taxon>
        <taxon>Ascomycota</taxon>
        <taxon>Pezizomycotina</taxon>
        <taxon>Leotiomycetes</taxon>
        <taxon>Helotiales</taxon>
        <taxon>Drepanopezizaceae</taxon>
        <taxon>Drepanopeziza</taxon>
    </lineage>
</organism>
<dbReference type="SUPFAM" id="SSF81822">
    <property type="entry name" value="RuBisCo LSMT C-terminal, substrate-binding domain"/>
    <property type="match status" value="1"/>
</dbReference>
<keyword evidence="3" id="KW-0949">S-adenosyl-L-methionine</keyword>
<dbReference type="KEGG" id="mbe:MBM_08244"/>
<evidence type="ECO:0000313" key="7">
    <source>
        <dbReference type="Proteomes" id="UP000006753"/>
    </source>
</evidence>
<dbReference type="PROSITE" id="PS50280">
    <property type="entry name" value="SET"/>
    <property type="match status" value="1"/>
</dbReference>
<evidence type="ECO:0000256" key="1">
    <source>
        <dbReference type="ARBA" id="ARBA00022603"/>
    </source>
</evidence>
<evidence type="ECO:0000259" key="5">
    <source>
        <dbReference type="PROSITE" id="PS50280"/>
    </source>
</evidence>
<dbReference type="PANTHER" id="PTHR13271">
    <property type="entry name" value="UNCHARACTERIZED PUTATIVE METHYLTRANSFERASE"/>
    <property type="match status" value="1"/>
</dbReference>
<dbReference type="SUPFAM" id="SSF82199">
    <property type="entry name" value="SET domain"/>
    <property type="match status" value="1"/>
</dbReference>
<dbReference type="PANTHER" id="PTHR13271:SF34">
    <property type="entry name" value="N-LYSINE METHYLTRANSFERASE SETD6"/>
    <property type="match status" value="1"/>
</dbReference>
<keyword evidence="2" id="KW-0808">Transferase</keyword>
<gene>
    <name evidence="6" type="ORF">MBM_08244</name>
</gene>
<dbReference type="GO" id="GO:0005634">
    <property type="term" value="C:nucleus"/>
    <property type="evidence" value="ECO:0007669"/>
    <property type="project" value="TreeGrafter"/>
</dbReference>
<feature type="region of interest" description="Disordered" evidence="4">
    <location>
        <begin position="178"/>
        <end position="199"/>
    </location>
</feature>
<evidence type="ECO:0000256" key="3">
    <source>
        <dbReference type="ARBA" id="ARBA00022691"/>
    </source>
</evidence>
<dbReference type="OMA" id="RVDWWLE"/>
<feature type="domain" description="SET" evidence="5">
    <location>
        <begin position="26"/>
        <end position="251"/>
    </location>
</feature>
<feature type="compositionally biased region" description="Acidic residues" evidence="4">
    <location>
        <begin position="185"/>
        <end position="199"/>
    </location>
</feature>
<reference evidence="6 7" key="1">
    <citation type="journal article" date="2012" name="BMC Genomics">
        <title>Sequencing the genome of Marssonina brunnea reveals fungus-poplar co-evolution.</title>
        <authorList>
            <person name="Zhu S."/>
            <person name="Cao Y.-Z."/>
            <person name="Jiang C."/>
            <person name="Tan B.-Y."/>
            <person name="Wang Z."/>
            <person name="Feng S."/>
            <person name="Zhang L."/>
            <person name="Su X.-H."/>
            <person name="Brejova B."/>
            <person name="Vinar T."/>
            <person name="Xu M."/>
            <person name="Wang M.-X."/>
            <person name="Zhang S.-G."/>
            <person name="Huang M.-R."/>
            <person name="Wu R."/>
            <person name="Zhou Y."/>
        </authorList>
    </citation>
    <scope>NUCLEOTIDE SEQUENCE [LARGE SCALE GENOMIC DNA]</scope>
    <source>
        <strain evidence="6 7">MB_m1</strain>
    </source>
</reference>
<accession>K1WL04</accession>
<dbReference type="InterPro" id="IPR015353">
    <property type="entry name" value="Rubisco_LSMT_subst-bd"/>
</dbReference>
<dbReference type="eggNOG" id="KOG1338">
    <property type="taxonomic scope" value="Eukaryota"/>
</dbReference>
<dbReference type="HOGENOM" id="CLU_017135_0_0_1"/>
<dbReference type="EMBL" id="JH921449">
    <property type="protein sequence ID" value="EKD13526.1"/>
    <property type="molecule type" value="Genomic_DNA"/>
</dbReference>
<dbReference type="GO" id="GO:0032259">
    <property type="term" value="P:methylation"/>
    <property type="evidence" value="ECO:0007669"/>
    <property type="project" value="UniProtKB-KW"/>
</dbReference>
<dbReference type="Gene3D" id="3.90.1410.10">
    <property type="entry name" value="set domain protein methyltransferase, domain 1"/>
    <property type="match status" value="1"/>
</dbReference>
<evidence type="ECO:0000256" key="4">
    <source>
        <dbReference type="SAM" id="MobiDB-lite"/>
    </source>
</evidence>
<dbReference type="OrthoDB" id="341421at2759"/>
<dbReference type="Gene3D" id="3.90.1420.10">
    <property type="entry name" value="Rubisco LSMT, substrate-binding domain"/>
    <property type="match status" value="1"/>
</dbReference>
<dbReference type="InterPro" id="IPR036464">
    <property type="entry name" value="Rubisco_LSMT_subst-bd_sf"/>
</dbReference>
<dbReference type="Pfam" id="PF09273">
    <property type="entry name" value="Rubis-subs-bind"/>
    <property type="match status" value="1"/>
</dbReference>
<dbReference type="FunFam" id="3.90.1410.10:FF:000007">
    <property type="entry name" value="Ribosomal lysine N-methyltransferase 4"/>
    <property type="match status" value="1"/>
</dbReference>
<sequence length="474" mass="52444">MESDEFQAKTASFFAWLGRIGVHHSPKVALVDLRSAGRGRGLVAQSDIGEDEVLFTIPRDAVLNTTTALGSADNPAILEMPCWLALTAIILTEGQQEDSKWAPYLALLPSRLDSLVFWSESELLELQASTVVNKIGRASAEQLFLEHISPLGLSNTNTEMCHKVASVVMAYAFDIPEKKGHDDPESPEDGDDLVSDNEEEENTILSMIPLADMLNADADGNNARLCCDNEELEMRSIKPISKGEEILNDYGQLPRSDLLRRYGYISDKYAAYDVAELSTQSLLASLSTEQPLLAGGTLQPLSREKLEQRVELAQREGVYEDSYDLTHPGPDDPSIPDELLALLYILLLDNENLAAIETSHASLPSRSKLATSLVGQILTKILESRKQEYATTIEADQAILQADNLPSRKRMAVEVRLGEKLVLEKAIQEAQSLTGDNKRMRFKQETPTNSAFKHTKGKRKPEEDGSGRKKIRLR</sequence>
<protein>
    <submittedName>
        <fullName evidence="6">Putative SET domain-containing protein</fullName>
    </submittedName>
</protein>
<keyword evidence="7" id="KW-1185">Reference proteome</keyword>
<dbReference type="InterPro" id="IPR050600">
    <property type="entry name" value="SETD3_SETD6_MTase"/>
</dbReference>
<dbReference type="FunCoup" id="K1WL04">
    <property type="interactions" value="270"/>
</dbReference>
<dbReference type="InParanoid" id="K1WL04"/>
<evidence type="ECO:0000256" key="2">
    <source>
        <dbReference type="ARBA" id="ARBA00022679"/>
    </source>
</evidence>